<accession>A0A1G2MVS2</accession>
<dbReference type="EMBL" id="MHRP01000003">
    <property type="protein sequence ID" value="OHA27935.1"/>
    <property type="molecule type" value="Genomic_DNA"/>
</dbReference>
<keyword evidence="2" id="KW-1003">Cell membrane</keyword>
<dbReference type="GO" id="GO:0015648">
    <property type="term" value="F:lipid-linked peptidoglycan transporter activity"/>
    <property type="evidence" value="ECO:0007669"/>
    <property type="project" value="TreeGrafter"/>
</dbReference>
<feature type="transmembrane region" description="Helical" evidence="8">
    <location>
        <begin position="323"/>
        <end position="344"/>
    </location>
</feature>
<keyword evidence="5" id="KW-0573">Peptidoglycan synthesis</keyword>
<evidence type="ECO:0000256" key="6">
    <source>
        <dbReference type="ARBA" id="ARBA00022989"/>
    </source>
</evidence>
<sequence>MVGKILHVLNREISGLHEAAYLLGFFTLLSQTLGFLRDRILAHTFGASVELDMYYSAFRIPDLIFVSVASIVSVSVLVPFIIERLEKSELEIRRFLDSIFSFFFLFIIVVSAAVFIATPWLLHMIFPGIANSENGSMFILMTRIMLISPILLGFSNLFASIAQAKHRFVSYALSPIFYNIGIIVGVIFFYNRLGIVGLALGVVLGSFLHFACQLFSIRKPIPSFRLFLDFGIIKNVIGLSFYRTLALSGSQISTLILIAIAARLSSGSVAIFNFAWNLQSVPLSLFGVSYTVALFPTISRLFGAGKRQKFLEEMTIAVRHITFWSVPVIVLFIVLRAQIVRTVLGSGNFDWTDTRLTAAALAIFSVSILAQSLILLFVRGYYAGGNTKKPLIINFLSAVLVVVFSFGFLKLFRESDFFRYFVESLFRVSEIVGNEVLMLPLGFSVAMIINASIFWFYFARRSPNFSPQANKTFFEVFSASVIMGFISYKLLNVFDNIFNINTLSGIFLQGFISGIIGIVAGVTVLVLLKNKEIKEVWATLHHKIWKAKVIVPEQESL</sequence>
<evidence type="ECO:0000256" key="1">
    <source>
        <dbReference type="ARBA" id="ARBA00004651"/>
    </source>
</evidence>
<feature type="transmembrane region" description="Helical" evidence="8">
    <location>
        <begin position="138"/>
        <end position="162"/>
    </location>
</feature>
<reference evidence="9 10" key="1">
    <citation type="journal article" date="2016" name="Nat. Commun.">
        <title>Thousands of microbial genomes shed light on interconnected biogeochemical processes in an aquifer system.</title>
        <authorList>
            <person name="Anantharaman K."/>
            <person name="Brown C.T."/>
            <person name="Hug L.A."/>
            <person name="Sharon I."/>
            <person name="Castelle C.J."/>
            <person name="Probst A.J."/>
            <person name="Thomas B.C."/>
            <person name="Singh A."/>
            <person name="Wilkins M.J."/>
            <person name="Karaoz U."/>
            <person name="Brodie E.L."/>
            <person name="Williams K.H."/>
            <person name="Hubbard S.S."/>
            <person name="Banfield J.F."/>
        </authorList>
    </citation>
    <scope>NUCLEOTIDE SEQUENCE [LARGE SCALE GENOMIC DNA]</scope>
</reference>
<feature type="transmembrane region" description="Helical" evidence="8">
    <location>
        <begin position="282"/>
        <end position="302"/>
    </location>
</feature>
<evidence type="ECO:0000256" key="7">
    <source>
        <dbReference type="ARBA" id="ARBA00023136"/>
    </source>
</evidence>
<dbReference type="Pfam" id="PF03023">
    <property type="entry name" value="MurJ"/>
    <property type="match status" value="1"/>
</dbReference>
<name>A0A1G2MVS2_9BACT</name>
<gene>
    <name evidence="9" type="ORF">A3D56_03200</name>
</gene>
<feature type="transmembrane region" description="Helical" evidence="8">
    <location>
        <begin position="503"/>
        <end position="528"/>
    </location>
</feature>
<feature type="transmembrane region" description="Helical" evidence="8">
    <location>
        <begin position="390"/>
        <end position="412"/>
    </location>
</feature>
<feature type="transmembrane region" description="Helical" evidence="8">
    <location>
        <begin position="197"/>
        <end position="217"/>
    </location>
</feature>
<evidence type="ECO:0000256" key="5">
    <source>
        <dbReference type="ARBA" id="ARBA00022984"/>
    </source>
</evidence>
<evidence type="ECO:0000256" key="4">
    <source>
        <dbReference type="ARBA" id="ARBA00022960"/>
    </source>
</evidence>
<dbReference type="Proteomes" id="UP000177943">
    <property type="component" value="Unassembled WGS sequence"/>
</dbReference>
<feature type="transmembrane region" description="Helical" evidence="8">
    <location>
        <begin position="168"/>
        <end position="190"/>
    </location>
</feature>
<evidence type="ECO:0000256" key="2">
    <source>
        <dbReference type="ARBA" id="ARBA00022475"/>
    </source>
</evidence>
<proteinExistence type="predicted"/>
<feature type="transmembrane region" description="Helical" evidence="8">
    <location>
        <begin position="472"/>
        <end position="491"/>
    </location>
</feature>
<feature type="transmembrane region" description="Helical" evidence="8">
    <location>
        <begin position="102"/>
        <end position="126"/>
    </location>
</feature>
<feature type="transmembrane region" description="Helical" evidence="8">
    <location>
        <begin position="356"/>
        <end position="378"/>
    </location>
</feature>
<dbReference type="PANTHER" id="PTHR47019">
    <property type="entry name" value="LIPID II FLIPPASE MURJ"/>
    <property type="match status" value="1"/>
</dbReference>
<comment type="subcellular location">
    <subcellularLocation>
        <location evidence="1">Cell membrane</location>
        <topology evidence="1">Multi-pass membrane protein</topology>
    </subcellularLocation>
</comment>
<dbReference type="GO" id="GO:0005886">
    <property type="term" value="C:plasma membrane"/>
    <property type="evidence" value="ECO:0007669"/>
    <property type="project" value="UniProtKB-SubCell"/>
</dbReference>
<protein>
    <submittedName>
        <fullName evidence="9">Murein biosynthesis integral membrane protein MurJ</fullName>
    </submittedName>
</protein>
<evidence type="ECO:0000256" key="3">
    <source>
        <dbReference type="ARBA" id="ARBA00022692"/>
    </source>
</evidence>
<keyword evidence="4" id="KW-0133">Cell shape</keyword>
<feature type="transmembrane region" description="Helical" evidence="8">
    <location>
        <begin position="63"/>
        <end position="82"/>
    </location>
</feature>
<dbReference type="PRINTS" id="PR01806">
    <property type="entry name" value="VIRFACTRMVIN"/>
</dbReference>
<dbReference type="PANTHER" id="PTHR47019:SF1">
    <property type="entry name" value="LIPID II FLIPPASE MURJ"/>
    <property type="match status" value="1"/>
</dbReference>
<dbReference type="NCBIfam" id="TIGR01695">
    <property type="entry name" value="murJ_mviN"/>
    <property type="match status" value="1"/>
</dbReference>
<feature type="transmembrane region" description="Helical" evidence="8">
    <location>
        <begin position="19"/>
        <end position="36"/>
    </location>
</feature>
<evidence type="ECO:0000256" key="8">
    <source>
        <dbReference type="SAM" id="Phobius"/>
    </source>
</evidence>
<keyword evidence="3 8" id="KW-0812">Transmembrane</keyword>
<comment type="caution">
    <text evidence="9">The sequence shown here is derived from an EMBL/GenBank/DDBJ whole genome shotgun (WGS) entry which is preliminary data.</text>
</comment>
<evidence type="ECO:0000313" key="10">
    <source>
        <dbReference type="Proteomes" id="UP000177943"/>
    </source>
</evidence>
<dbReference type="InterPro" id="IPR051050">
    <property type="entry name" value="Lipid_II_flippase_MurJ/MviN"/>
</dbReference>
<feature type="transmembrane region" description="Helical" evidence="8">
    <location>
        <begin position="437"/>
        <end position="460"/>
    </location>
</feature>
<dbReference type="GO" id="GO:0008360">
    <property type="term" value="P:regulation of cell shape"/>
    <property type="evidence" value="ECO:0007669"/>
    <property type="project" value="UniProtKB-KW"/>
</dbReference>
<evidence type="ECO:0000313" key="9">
    <source>
        <dbReference type="EMBL" id="OHA27935.1"/>
    </source>
</evidence>
<dbReference type="AlphaFoldDB" id="A0A1G2MVS2"/>
<organism evidence="9 10">
    <name type="scientific">Candidatus Taylorbacteria bacterium RIFCSPHIGHO2_02_FULL_45_35</name>
    <dbReference type="NCBI Taxonomy" id="1802311"/>
    <lineage>
        <taxon>Bacteria</taxon>
        <taxon>Candidatus Tayloriibacteriota</taxon>
    </lineage>
</organism>
<keyword evidence="7 8" id="KW-0472">Membrane</keyword>
<keyword evidence="6 8" id="KW-1133">Transmembrane helix</keyword>
<dbReference type="GO" id="GO:0034204">
    <property type="term" value="P:lipid translocation"/>
    <property type="evidence" value="ECO:0007669"/>
    <property type="project" value="TreeGrafter"/>
</dbReference>
<dbReference type="GO" id="GO:0009252">
    <property type="term" value="P:peptidoglycan biosynthetic process"/>
    <property type="evidence" value="ECO:0007669"/>
    <property type="project" value="UniProtKB-KW"/>
</dbReference>
<dbReference type="InterPro" id="IPR004268">
    <property type="entry name" value="MurJ"/>
</dbReference>